<dbReference type="GO" id="GO:0004066">
    <property type="term" value="F:asparagine synthase (glutamine-hydrolyzing) activity"/>
    <property type="evidence" value="ECO:0007669"/>
    <property type="project" value="UniProtKB-EC"/>
</dbReference>
<dbReference type="OrthoDB" id="9763290at2"/>
<dbReference type="Pfam" id="PF13522">
    <property type="entry name" value="GATase_6"/>
    <property type="match status" value="1"/>
</dbReference>
<dbReference type="RefSeq" id="WP_111357403.1">
    <property type="nucleotide sequence ID" value="NZ_NHSK01000260.1"/>
</dbReference>
<keyword evidence="8" id="KW-0028">Amino-acid biosynthesis</keyword>
<dbReference type="EMBL" id="NPEU01000114">
    <property type="protein sequence ID" value="RAI38651.1"/>
    <property type="molecule type" value="Genomic_DNA"/>
</dbReference>
<sequence length="648" mass="71637">MCGIAGATAARHAPVDRTVLKRMTDALAHRGPDGEGLWIADDGEVGLGHRRLSIIDLSSFGAQPMQSASGRFVLSYNGEIYNYLPLRDELTRLGYRFSGHSDTEVIVAGCQLWGLEKTLSRLAGMFALAMWDKQERTLSLARDRIGIKPLYYTVNDGALAFASELRPIVAWRGSLPEISLRGLSEFLRLGYVPSPLSIFEGVHKLPPATVLTFRDGRTAGPTPYWSVGETVARGFARQRHNETAVLDELDARLREIVSQHMISDVPLGAFLSGGIDSSTVTALMQAGSNQPVKTFSIGFDDPAYNEATHAAEVAAHLKTDHTELYVSEQDALAVIPSLPDIYDEPFADISQIPTYLVAQLARQRVTVSLSGDGGDELFGGYNRYTFVSNYWDKLNRIPRPLRSLAAAGINAASPATWDSAFRLLGPALPPRLRPALPGQKMQKIASVLAAPTLYHLQSRLISQWPHPEAVLASGAGGIAEALLPPPVEVSGIPSAAQQMAWDTSTYLVDDILTKVDRATMRVGLEARVPLLDHRLVEFAWEIPLSMKFRDGSGKYILKRLLERYVPRRLFERPKMGFGIPVDSWLRGPLKGWAANYLSHSDRPTHDLFDRAAIDATWREHLDGRIDRGGQLWTVLMFDSWLQRARQWV</sequence>
<dbReference type="CDD" id="cd00712">
    <property type="entry name" value="AsnB"/>
    <property type="match status" value="1"/>
</dbReference>
<comment type="catalytic activity">
    <reaction evidence="7">
        <text>L-aspartate + L-glutamine + ATP + H2O = L-asparagine + L-glutamate + AMP + diphosphate + H(+)</text>
        <dbReference type="Rhea" id="RHEA:12228"/>
        <dbReference type="ChEBI" id="CHEBI:15377"/>
        <dbReference type="ChEBI" id="CHEBI:15378"/>
        <dbReference type="ChEBI" id="CHEBI:29985"/>
        <dbReference type="ChEBI" id="CHEBI:29991"/>
        <dbReference type="ChEBI" id="CHEBI:30616"/>
        <dbReference type="ChEBI" id="CHEBI:33019"/>
        <dbReference type="ChEBI" id="CHEBI:58048"/>
        <dbReference type="ChEBI" id="CHEBI:58359"/>
        <dbReference type="ChEBI" id="CHEBI:456215"/>
        <dbReference type="EC" id="6.3.5.4"/>
    </reaction>
</comment>
<feature type="active site" description="For GATase activity" evidence="8">
    <location>
        <position position="2"/>
    </location>
</feature>
<dbReference type="SUPFAM" id="SSF56235">
    <property type="entry name" value="N-terminal nucleophile aminohydrolases (Ntn hydrolases)"/>
    <property type="match status" value="1"/>
</dbReference>
<evidence type="ECO:0000313" key="13">
    <source>
        <dbReference type="Proteomes" id="UP000248863"/>
    </source>
</evidence>
<keyword evidence="5 9" id="KW-0067">ATP-binding</keyword>
<dbReference type="InterPro" id="IPR006426">
    <property type="entry name" value="Asn_synth_AEB"/>
</dbReference>
<evidence type="ECO:0000256" key="4">
    <source>
        <dbReference type="ARBA" id="ARBA00022741"/>
    </source>
</evidence>
<comment type="caution">
    <text evidence="12">The sequence shown here is derived from an EMBL/GenBank/DDBJ whole genome shotgun (WGS) entry which is preliminary data.</text>
</comment>
<evidence type="ECO:0000313" key="12">
    <source>
        <dbReference type="EMBL" id="RAI38651.1"/>
    </source>
</evidence>
<dbReference type="EC" id="6.3.5.4" evidence="3"/>
<dbReference type="InterPro" id="IPR033738">
    <property type="entry name" value="AsnB_N"/>
</dbReference>
<dbReference type="Gene3D" id="3.60.20.10">
    <property type="entry name" value="Glutamine Phosphoribosylpyrophosphate, subunit 1, domain 1"/>
    <property type="match status" value="1"/>
</dbReference>
<dbReference type="AlphaFoldDB" id="A0A327KKB1"/>
<dbReference type="PROSITE" id="PS51278">
    <property type="entry name" value="GATASE_TYPE_2"/>
    <property type="match status" value="1"/>
</dbReference>
<organism evidence="12 13">
    <name type="scientific">Rhodoplanes elegans</name>
    <dbReference type="NCBI Taxonomy" id="29408"/>
    <lineage>
        <taxon>Bacteria</taxon>
        <taxon>Pseudomonadati</taxon>
        <taxon>Pseudomonadota</taxon>
        <taxon>Alphaproteobacteria</taxon>
        <taxon>Hyphomicrobiales</taxon>
        <taxon>Nitrobacteraceae</taxon>
        <taxon>Rhodoplanes</taxon>
    </lineage>
</organism>
<dbReference type="PIRSF" id="PIRSF001589">
    <property type="entry name" value="Asn_synthetase_glu-h"/>
    <property type="match status" value="1"/>
</dbReference>
<dbReference type="GO" id="GO:0005524">
    <property type="term" value="F:ATP binding"/>
    <property type="evidence" value="ECO:0007669"/>
    <property type="project" value="UniProtKB-KW"/>
</dbReference>
<reference evidence="12 13" key="1">
    <citation type="submission" date="2017-07" db="EMBL/GenBank/DDBJ databases">
        <title>Draft Genome Sequences of Select Purple Nonsulfur Bacteria.</title>
        <authorList>
            <person name="Lasarre B."/>
            <person name="Mckinlay J.B."/>
        </authorList>
    </citation>
    <scope>NUCLEOTIDE SEQUENCE [LARGE SCALE GENOMIC DNA]</scope>
    <source>
        <strain evidence="12 13">DSM 11907</strain>
    </source>
</reference>
<dbReference type="InterPro" id="IPR051786">
    <property type="entry name" value="ASN_synthetase/amidase"/>
</dbReference>
<dbReference type="InterPro" id="IPR001962">
    <property type="entry name" value="Asn_synthase"/>
</dbReference>
<dbReference type="GO" id="GO:0005829">
    <property type="term" value="C:cytosol"/>
    <property type="evidence" value="ECO:0007669"/>
    <property type="project" value="TreeGrafter"/>
</dbReference>
<keyword evidence="4 9" id="KW-0547">Nucleotide-binding</keyword>
<comment type="similarity">
    <text evidence="2">Belongs to the asparagine synthetase family.</text>
</comment>
<dbReference type="NCBIfam" id="TIGR01536">
    <property type="entry name" value="asn_synth_AEB"/>
    <property type="match status" value="1"/>
</dbReference>
<dbReference type="CDD" id="cd01991">
    <property type="entry name" value="Asn_synthase_B_C"/>
    <property type="match status" value="1"/>
</dbReference>
<protein>
    <recommendedName>
        <fullName evidence="3">asparagine synthase (glutamine-hydrolyzing)</fullName>
        <ecNumber evidence="3">6.3.5.4</ecNumber>
    </recommendedName>
</protein>
<feature type="binding site" evidence="9">
    <location>
        <begin position="370"/>
        <end position="371"/>
    </location>
    <ligand>
        <name>ATP</name>
        <dbReference type="ChEBI" id="CHEBI:30616"/>
    </ligand>
</feature>
<dbReference type="InterPro" id="IPR014729">
    <property type="entry name" value="Rossmann-like_a/b/a_fold"/>
</dbReference>
<evidence type="ECO:0000256" key="3">
    <source>
        <dbReference type="ARBA" id="ARBA00012737"/>
    </source>
</evidence>
<evidence type="ECO:0000256" key="6">
    <source>
        <dbReference type="ARBA" id="ARBA00022962"/>
    </source>
</evidence>
<keyword evidence="6 8" id="KW-0315">Glutamine amidotransferase</keyword>
<evidence type="ECO:0000256" key="10">
    <source>
        <dbReference type="PIRSR" id="PIRSR001589-3"/>
    </source>
</evidence>
<dbReference type="SUPFAM" id="SSF52402">
    <property type="entry name" value="Adenine nucleotide alpha hydrolases-like"/>
    <property type="match status" value="1"/>
</dbReference>
<dbReference type="PANTHER" id="PTHR43284:SF1">
    <property type="entry name" value="ASPARAGINE SYNTHETASE"/>
    <property type="match status" value="1"/>
</dbReference>
<evidence type="ECO:0000256" key="7">
    <source>
        <dbReference type="ARBA" id="ARBA00048741"/>
    </source>
</evidence>
<comment type="pathway">
    <text evidence="1">Amino-acid biosynthesis; L-asparagine biosynthesis; L-asparagine from L-aspartate (L-Gln route): step 1/1.</text>
</comment>
<feature type="binding site" evidence="9">
    <location>
        <position position="102"/>
    </location>
    <ligand>
        <name>L-glutamine</name>
        <dbReference type="ChEBI" id="CHEBI:58359"/>
    </ligand>
</feature>
<name>A0A327KKB1_9BRAD</name>
<dbReference type="Pfam" id="PF00733">
    <property type="entry name" value="Asn_synthase"/>
    <property type="match status" value="1"/>
</dbReference>
<evidence type="ECO:0000259" key="11">
    <source>
        <dbReference type="PROSITE" id="PS51278"/>
    </source>
</evidence>
<dbReference type="InterPro" id="IPR029055">
    <property type="entry name" value="Ntn_hydrolases_N"/>
</dbReference>
<feature type="binding site" evidence="9">
    <location>
        <position position="297"/>
    </location>
    <ligand>
        <name>ATP</name>
        <dbReference type="ChEBI" id="CHEBI:30616"/>
    </ligand>
</feature>
<dbReference type="Proteomes" id="UP000248863">
    <property type="component" value="Unassembled WGS sequence"/>
</dbReference>
<evidence type="ECO:0000256" key="2">
    <source>
        <dbReference type="ARBA" id="ARBA00005752"/>
    </source>
</evidence>
<evidence type="ECO:0000256" key="1">
    <source>
        <dbReference type="ARBA" id="ARBA00005187"/>
    </source>
</evidence>
<dbReference type="GO" id="GO:0006529">
    <property type="term" value="P:asparagine biosynthetic process"/>
    <property type="evidence" value="ECO:0007669"/>
    <property type="project" value="UniProtKB-KW"/>
</dbReference>
<proteinExistence type="inferred from homology"/>
<feature type="site" description="Important for beta-aspartyl-AMP intermediate formation" evidence="10">
    <location>
        <position position="372"/>
    </location>
</feature>
<accession>A0A327KKB1</accession>
<gene>
    <name evidence="12" type="primary">asnB</name>
    <name evidence="12" type="ORF">CH338_11970</name>
</gene>
<evidence type="ECO:0000256" key="8">
    <source>
        <dbReference type="PIRSR" id="PIRSR001589-1"/>
    </source>
</evidence>
<feature type="domain" description="Glutamine amidotransferase type-2" evidence="11">
    <location>
        <begin position="2"/>
        <end position="216"/>
    </location>
</feature>
<keyword evidence="8" id="KW-0061">Asparagine biosynthesis</keyword>
<evidence type="ECO:0000256" key="5">
    <source>
        <dbReference type="ARBA" id="ARBA00022840"/>
    </source>
</evidence>
<dbReference type="InterPro" id="IPR017932">
    <property type="entry name" value="GATase_2_dom"/>
</dbReference>
<evidence type="ECO:0000256" key="9">
    <source>
        <dbReference type="PIRSR" id="PIRSR001589-2"/>
    </source>
</evidence>
<dbReference type="Gene3D" id="3.40.50.620">
    <property type="entry name" value="HUPs"/>
    <property type="match status" value="2"/>
</dbReference>
<dbReference type="PANTHER" id="PTHR43284">
    <property type="entry name" value="ASPARAGINE SYNTHETASE (GLUTAMINE-HYDROLYZING)"/>
    <property type="match status" value="1"/>
</dbReference>
<keyword evidence="13" id="KW-1185">Reference proteome</keyword>